<dbReference type="Gene3D" id="3.90.550.10">
    <property type="entry name" value="Spore Coat Polysaccharide Biosynthesis Protein SpsA, Chain A"/>
    <property type="match status" value="1"/>
</dbReference>
<gene>
    <name evidence="2" type="ORF">SLU01_09780</name>
</gene>
<feature type="domain" description="MobA-like NTP transferase" evidence="1">
    <location>
        <begin position="5"/>
        <end position="167"/>
    </location>
</feature>
<keyword evidence="3" id="KW-1185">Reference proteome</keyword>
<dbReference type="PANTHER" id="PTHR43777">
    <property type="entry name" value="MOLYBDENUM COFACTOR CYTIDYLYLTRANSFERASE"/>
    <property type="match status" value="1"/>
</dbReference>
<sequence>MSVVGIYLAAGNSRRMGNDKLALPIGKMALGSLALDTAVQSTLKQIYIVAKEGDELLWMPDRLRNHEKCTVLPCPNAEDGQSVSLRCGISHAKNFGASAAVVLLADQPFITAAMIDEMLKCWNSHPTSKYVATTYEGTMKPPILLSSEVFPILLNIRGDKGARELLHGTLFTQGKRLPCMDHRLLFDVDTPDDYNLLLTEQLDGEK</sequence>
<dbReference type="CDD" id="cd04182">
    <property type="entry name" value="GT_2_like_f"/>
    <property type="match status" value="1"/>
</dbReference>
<dbReference type="AlphaFoldDB" id="A0A511Z5E7"/>
<dbReference type="RefSeq" id="WP_147055907.1">
    <property type="nucleotide sequence ID" value="NZ_BJYL01000012.1"/>
</dbReference>
<organism evidence="2 3">
    <name type="scientific">Sporosarcina luteola</name>
    <dbReference type="NCBI Taxonomy" id="582850"/>
    <lineage>
        <taxon>Bacteria</taxon>
        <taxon>Bacillati</taxon>
        <taxon>Bacillota</taxon>
        <taxon>Bacilli</taxon>
        <taxon>Bacillales</taxon>
        <taxon>Caryophanaceae</taxon>
        <taxon>Sporosarcina</taxon>
    </lineage>
</organism>
<dbReference type="Proteomes" id="UP000321901">
    <property type="component" value="Unassembled WGS sequence"/>
</dbReference>
<protein>
    <submittedName>
        <fullName evidence="2">Xanthine dehydrogenase accessory protein PucB</fullName>
    </submittedName>
</protein>
<name>A0A511Z5E7_9BACL</name>
<evidence type="ECO:0000313" key="3">
    <source>
        <dbReference type="Proteomes" id="UP000321901"/>
    </source>
</evidence>
<reference evidence="2 3" key="1">
    <citation type="submission" date="2019-07" db="EMBL/GenBank/DDBJ databases">
        <title>Whole genome shotgun sequence of Sporosarcina luteola NBRC 105378.</title>
        <authorList>
            <person name="Hosoyama A."/>
            <person name="Uohara A."/>
            <person name="Ohji S."/>
            <person name="Ichikawa N."/>
        </authorList>
    </citation>
    <scope>NUCLEOTIDE SEQUENCE [LARGE SCALE GENOMIC DNA]</scope>
    <source>
        <strain evidence="2 3">NBRC 105378</strain>
    </source>
</reference>
<dbReference type="EMBL" id="BJYL01000012">
    <property type="protein sequence ID" value="GEN82666.1"/>
    <property type="molecule type" value="Genomic_DNA"/>
</dbReference>
<dbReference type="GO" id="GO:0016779">
    <property type="term" value="F:nucleotidyltransferase activity"/>
    <property type="evidence" value="ECO:0007669"/>
    <property type="project" value="UniProtKB-ARBA"/>
</dbReference>
<comment type="caution">
    <text evidence="2">The sequence shown here is derived from an EMBL/GenBank/DDBJ whole genome shotgun (WGS) entry which is preliminary data.</text>
</comment>
<dbReference type="PANTHER" id="PTHR43777:SF1">
    <property type="entry name" value="MOLYBDENUM COFACTOR CYTIDYLYLTRANSFERASE"/>
    <property type="match status" value="1"/>
</dbReference>
<dbReference type="SUPFAM" id="SSF53448">
    <property type="entry name" value="Nucleotide-diphospho-sugar transferases"/>
    <property type="match status" value="1"/>
</dbReference>
<accession>A0A511Z5E7</accession>
<evidence type="ECO:0000313" key="2">
    <source>
        <dbReference type="EMBL" id="GEN82666.1"/>
    </source>
</evidence>
<dbReference type="Pfam" id="PF12804">
    <property type="entry name" value="NTP_transf_3"/>
    <property type="match status" value="1"/>
</dbReference>
<dbReference type="OrthoDB" id="285216at2"/>
<proteinExistence type="predicted"/>
<evidence type="ECO:0000259" key="1">
    <source>
        <dbReference type="Pfam" id="PF12804"/>
    </source>
</evidence>
<dbReference type="InterPro" id="IPR025877">
    <property type="entry name" value="MobA-like_NTP_Trfase"/>
</dbReference>
<dbReference type="InterPro" id="IPR029044">
    <property type="entry name" value="Nucleotide-diphossugar_trans"/>
</dbReference>